<accession>A0ABZ3G913</accession>
<gene>
    <name evidence="1" type="ORF">AAIK43_03825</name>
</gene>
<dbReference type="EMBL" id="CP154792">
    <property type="protein sequence ID" value="XAN17166.1"/>
    <property type="molecule type" value="Genomic_DNA"/>
</dbReference>
<protein>
    <submittedName>
        <fullName evidence="1">Uncharacterized protein</fullName>
    </submittedName>
</protein>
<organism evidence="1 2">
    <name type="scientific">Achromobacter denitrificans</name>
    <name type="common">Alcaligenes denitrificans</name>
    <dbReference type="NCBI Taxonomy" id="32002"/>
    <lineage>
        <taxon>Bacteria</taxon>
        <taxon>Pseudomonadati</taxon>
        <taxon>Pseudomonadota</taxon>
        <taxon>Betaproteobacteria</taxon>
        <taxon>Burkholderiales</taxon>
        <taxon>Alcaligenaceae</taxon>
        <taxon>Achromobacter</taxon>
    </lineage>
</organism>
<keyword evidence="2" id="KW-1185">Reference proteome</keyword>
<sequence>MTERNTPFPRLAVALAYAFSEERHTLNRPAMARAADMRLGEPGPLSGADGCAEIGKVRQFLEQNLDPLHVAVLHARYGQRVASCKHCHSEADHPAWVAALYKVAGELGAHLSMRTAHSGLLYALVRRYYDSGSVRTLQSLADEFACKVRSVERASARANDWLRGTREKKGAEPIYGVEQAAHASAEKLLRDGGFIP</sequence>
<evidence type="ECO:0000313" key="1">
    <source>
        <dbReference type="EMBL" id="XAN17166.1"/>
    </source>
</evidence>
<dbReference type="Proteomes" id="UP001446337">
    <property type="component" value="Chromosome"/>
</dbReference>
<dbReference type="RefSeq" id="WP_175179310.1">
    <property type="nucleotide sequence ID" value="NZ_CADIKP010000016.1"/>
</dbReference>
<name>A0ABZ3G913_ACHDE</name>
<evidence type="ECO:0000313" key="2">
    <source>
        <dbReference type="Proteomes" id="UP001446337"/>
    </source>
</evidence>
<proteinExistence type="predicted"/>
<reference evidence="1 2" key="1">
    <citation type="submission" date="2024-05" db="EMBL/GenBank/DDBJ databases">
        <title>Achromobacter denitrificans. BP1, complete genome.</title>
        <authorList>
            <person name="Zhang B."/>
        </authorList>
    </citation>
    <scope>NUCLEOTIDE SEQUENCE [LARGE SCALE GENOMIC DNA]</scope>
    <source>
        <strain evidence="1 2">BP1</strain>
    </source>
</reference>